<dbReference type="PANTHER" id="PTHR43080">
    <property type="entry name" value="CBS DOMAIN-CONTAINING PROTEIN CBSX3, MITOCHONDRIAL"/>
    <property type="match status" value="1"/>
</dbReference>
<evidence type="ECO:0000256" key="1">
    <source>
        <dbReference type="ARBA" id="ARBA00023122"/>
    </source>
</evidence>
<dbReference type="InterPro" id="IPR000644">
    <property type="entry name" value="CBS_dom"/>
</dbReference>
<dbReference type="STRING" id="376489.A5892_15510"/>
<dbReference type="SUPFAM" id="SSF54631">
    <property type="entry name" value="CBS-domain pair"/>
    <property type="match status" value="1"/>
</dbReference>
<evidence type="ECO:0000313" key="4">
    <source>
        <dbReference type="EMBL" id="ANF58697.1"/>
    </source>
</evidence>
<dbReference type="EMBL" id="CP015243">
    <property type="protein sequence ID" value="ANF58697.1"/>
    <property type="molecule type" value="Genomic_DNA"/>
</dbReference>
<dbReference type="PROSITE" id="PS51371">
    <property type="entry name" value="CBS"/>
    <property type="match status" value="2"/>
</dbReference>
<dbReference type="InterPro" id="IPR046342">
    <property type="entry name" value="CBS_dom_sf"/>
</dbReference>
<dbReference type="PANTHER" id="PTHR43080:SF2">
    <property type="entry name" value="CBS DOMAIN-CONTAINING PROTEIN"/>
    <property type="match status" value="1"/>
</dbReference>
<dbReference type="Proteomes" id="UP000077875">
    <property type="component" value="Chromosome"/>
</dbReference>
<evidence type="ECO:0000313" key="5">
    <source>
        <dbReference type="Proteomes" id="UP000077875"/>
    </source>
</evidence>
<dbReference type="Pfam" id="PF00571">
    <property type="entry name" value="CBS"/>
    <property type="match status" value="2"/>
</dbReference>
<reference evidence="4 5" key="1">
    <citation type="submission" date="2016-04" db="EMBL/GenBank/DDBJ databases">
        <title>Complete Genome Sequence of Halotalea alkalilenta IHB B 13600.</title>
        <authorList>
            <person name="Swarnkar M.K."/>
            <person name="Sharma A."/>
            <person name="Kaushal K."/>
            <person name="Soni R."/>
            <person name="Rana S."/>
            <person name="Singh A.K."/>
            <person name="Gulati A."/>
        </authorList>
    </citation>
    <scope>NUCLEOTIDE SEQUENCE [LARGE SCALE GENOMIC DNA]</scope>
    <source>
        <strain evidence="4 5">IHB B 13600</strain>
    </source>
</reference>
<keyword evidence="5" id="KW-1185">Reference proteome</keyword>
<dbReference type="KEGG" id="haa:A5892_15510"/>
<sequence length="149" mass="16434">MTREVISVKPESTLSEIAGLFTKHSISAAPVCDSAGKVLGIVSERDLLRPFGKEIEQRRDWWLAFLVEGSDPAPALAEFMRRGHYQASLLMTSPAITVGEDASLIELADIMLREGVKRLPVMRDDRLVGIVSRADLVRSISELDEDADL</sequence>
<proteinExistence type="predicted"/>
<name>A0A172YHM9_9GAMM</name>
<keyword evidence="1 2" id="KW-0129">CBS domain</keyword>
<dbReference type="Gene3D" id="3.10.580.10">
    <property type="entry name" value="CBS-domain"/>
    <property type="match status" value="1"/>
</dbReference>
<gene>
    <name evidence="4" type="ORF">A5892_15510</name>
</gene>
<evidence type="ECO:0000259" key="3">
    <source>
        <dbReference type="PROSITE" id="PS51371"/>
    </source>
</evidence>
<protein>
    <recommendedName>
        <fullName evidence="3">CBS domain-containing protein</fullName>
    </recommendedName>
</protein>
<dbReference type="CDD" id="cd04586">
    <property type="entry name" value="CBS_pair_BON_assoc"/>
    <property type="match status" value="1"/>
</dbReference>
<dbReference type="AlphaFoldDB" id="A0A172YHM9"/>
<dbReference type="InterPro" id="IPR051257">
    <property type="entry name" value="Diverse_CBS-Domain"/>
</dbReference>
<feature type="domain" description="CBS" evidence="3">
    <location>
        <begin position="91"/>
        <end position="149"/>
    </location>
</feature>
<evidence type="ECO:0000256" key="2">
    <source>
        <dbReference type="PROSITE-ProRule" id="PRU00703"/>
    </source>
</evidence>
<accession>A0A172YHM9</accession>
<feature type="domain" description="CBS" evidence="3">
    <location>
        <begin position="1"/>
        <end position="57"/>
    </location>
</feature>
<organism evidence="4 5">
    <name type="scientific">Halotalea alkalilenta</name>
    <dbReference type="NCBI Taxonomy" id="376489"/>
    <lineage>
        <taxon>Bacteria</taxon>
        <taxon>Pseudomonadati</taxon>
        <taxon>Pseudomonadota</taxon>
        <taxon>Gammaproteobacteria</taxon>
        <taxon>Oceanospirillales</taxon>
        <taxon>Halomonadaceae</taxon>
        <taxon>Halotalea</taxon>
    </lineage>
</organism>
<dbReference type="SMART" id="SM00116">
    <property type="entry name" value="CBS"/>
    <property type="match status" value="2"/>
</dbReference>